<evidence type="ECO:0000313" key="1">
    <source>
        <dbReference type="EMBL" id="BCX50066.1"/>
    </source>
</evidence>
<keyword evidence="2" id="KW-1185">Reference proteome</keyword>
<gene>
    <name evidence="1" type="ORF">HAHE_39740</name>
</gene>
<evidence type="ECO:0008006" key="3">
    <source>
        <dbReference type="Google" id="ProtNLM"/>
    </source>
</evidence>
<proteinExistence type="predicted"/>
<reference evidence="1 2" key="1">
    <citation type="submission" date="2021-06" db="EMBL/GenBank/DDBJ databases">
        <title>Complete genome of Haloferula helveola possessing various polysaccharide degrading enzymes.</title>
        <authorList>
            <person name="Takami H."/>
            <person name="Huang C."/>
            <person name="Hamasaki K."/>
        </authorList>
    </citation>
    <scope>NUCLEOTIDE SEQUENCE [LARGE SCALE GENOMIC DNA]</scope>
    <source>
        <strain evidence="1 2">CN-1</strain>
    </source>
</reference>
<organism evidence="1 2">
    <name type="scientific">Haloferula helveola</name>
    <dbReference type="NCBI Taxonomy" id="490095"/>
    <lineage>
        <taxon>Bacteria</taxon>
        <taxon>Pseudomonadati</taxon>
        <taxon>Verrucomicrobiota</taxon>
        <taxon>Verrucomicrobiia</taxon>
        <taxon>Verrucomicrobiales</taxon>
        <taxon>Verrucomicrobiaceae</taxon>
        <taxon>Haloferula</taxon>
    </lineage>
</organism>
<dbReference type="RefSeq" id="WP_338686966.1">
    <property type="nucleotide sequence ID" value="NZ_AP024702.1"/>
</dbReference>
<dbReference type="Proteomes" id="UP001374893">
    <property type="component" value="Chromosome"/>
</dbReference>
<protein>
    <recommendedName>
        <fullName evidence="3">Lipoprotein</fullName>
    </recommendedName>
</protein>
<accession>A0ABM7REJ5</accession>
<dbReference type="PROSITE" id="PS51257">
    <property type="entry name" value="PROKAR_LIPOPROTEIN"/>
    <property type="match status" value="1"/>
</dbReference>
<sequence>MKIVSLLISTFAVLTLSSCVVDPYPPVSGPIGASHDAERKAYEQGFGFGRKDARAGRNSNFMLYNNYYNSSTKKEFQAGYNAGYRRGR</sequence>
<dbReference type="EMBL" id="AP024702">
    <property type="protein sequence ID" value="BCX50066.1"/>
    <property type="molecule type" value="Genomic_DNA"/>
</dbReference>
<name>A0ABM7REJ5_9BACT</name>
<evidence type="ECO:0000313" key="2">
    <source>
        <dbReference type="Proteomes" id="UP001374893"/>
    </source>
</evidence>